<evidence type="ECO:0000256" key="1">
    <source>
        <dbReference type="ARBA" id="ARBA00007587"/>
    </source>
</evidence>
<evidence type="ECO:0000313" key="11">
    <source>
        <dbReference type="EMBL" id="OTG38464.1"/>
    </source>
</evidence>
<gene>
    <name evidence="11" type="ORF">HannXRQ_Chr01g0030001</name>
    <name evidence="10" type="ORF">HanXRQr2_Chr01g0044031</name>
</gene>
<keyword evidence="12" id="KW-1185">Reference proteome</keyword>
<dbReference type="PANTHER" id="PTHR11441">
    <property type="entry name" value="THYMIDINE KINASE"/>
    <property type="match status" value="1"/>
</dbReference>
<evidence type="ECO:0000256" key="5">
    <source>
        <dbReference type="ARBA" id="ARBA00022741"/>
    </source>
</evidence>
<dbReference type="EMBL" id="CM007890">
    <property type="protein sequence ID" value="OTG38464.1"/>
    <property type="molecule type" value="Genomic_DNA"/>
</dbReference>
<reference evidence="10" key="3">
    <citation type="submission" date="2020-06" db="EMBL/GenBank/DDBJ databases">
        <title>Helianthus annuus Genome sequencing and assembly Release 2.</title>
        <authorList>
            <person name="Gouzy J."/>
            <person name="Langlade N."/>
            <person name="Munos S."/>
        </authorList>
    </citation>
    <scope>NUCLEOTIDE SEQUENCE</scope>
    <source>
        <tissue evidence="10">Leaves</tissue>
    </source>
</reference>
<dbReference type="InParanoid" id="A0A251VSR0"/>
<dbReference type="InterPro" id="IPR001267">
    <property type="entry name" value="Thymidine_kinase"/>
</dbReference>
<organism evidence="11 12">
    <name type="scientific">Helianthus annuus</name>
    <name type="common">Common sunflower</name>
    <dbReference type="NCBI Taxonomy" id="4232"/>
    <lineage>
        <taxon>Eukaryota</taxon>
        <taxon>Viridiplantae</taxon>
        <taxon>Streptophyta</taxon>
        <taxon>Embryophyta</taxon>
        <taxon>Tracheophyta</taxon>
        <taxon>Spermatophyta</taxon>
        <taxon>Magnoliopsida</taxon>
        <taxon>eudicotyledons</taxon>
        <taxon>Gunneridae</taxon>
        <taxon>Pentapetalae</taxon>
        <taxon>asterids</taxon>
        <taxon>campanulids</taxon>
        <taxon>Asterales</taxon>
        <taxon>Asteraceae</taxon>
        <taxon>Asteroideae</taxon>
        <taxon>Heliantheae alliance</taxon>
        <taxon>Heliantheae</taxon>
        <taxon>Helianthus</taxon>
    </lineage>
</organism>
<dbReference type="EMBL" id="MNCJ02000316">
    <property type="protein sequence ID" value="KAF5823970.1"/>
    <property type="molecule type" value="Genomic_DNA"/>
</dbReference>
<dbReference type="GO" id="GO:0005524">
    <property type="term" value="F:ATP binding"/>
    <property type="evidence" value="ECO:0007669"/>
    <property type="project" value="UniProtKB-KW"/>
</dbReference>
<dbReference type="GO" id="GO:0071897">
    <property type="term" value="P:DNA biosynthetic process"/>
    <property type="evidence" value="ECO:0007669"/>
    <property type="project" value="UniProtKB-KW"/>
</dbReference>
<dbReference type="GO" id="GO:0004797">
    <property type="term" value="F:thymidine kinase activity"/>
    <property type="evidence" value="ECO:0000318"/>
    <property type="project" value="GO_Central"/>
</dbReference>
<name>A0A251VSR0_HELAN</name>
<sequence length="101" mass="11135">MSASQALGIERLFVVLSLYKTGAGWVLKGKGPTVCLFDDHNQQSERREIQYIATIEVTGIDEAQPFEDLHYSCIKAANHDGQIVIVVCLDGHYLSLVQGTL</sequence>
<accession>A0A251VSR0</accession>
<evidence type="ECO:0000256" key="2">
    <source>
        <dbReference type="ARBA" id="ARBA00012118"/>
    </source>
</evidence>
<dbReference type="Gramene" id="mRNA:HanXRQr2_Chr01g0044031">
    <property type="protein sequence ID" value="mRNA:HanXRQr2_Chr01g0044031"/>
    <property type="gene ID" value="HanXRQr2_Chr01g0044031"/>
</dbReference>
<evidence type="ECO:0000313" key="10">
    <source>
        <dbReference type="EMBL" id="KAF5823970.1"/>
    </source>
</evidence>
<dbReference type="Pfam" id="PF00265">
    <property type="entry name" value="TK"/>
    <property type="match status" value="1"/>
</dbReference>
<keyword evidence="4 8" id="KW-0808">Transferase</keyword>
<dbReference type="PANTHER" id="PTHR11441:SF12">
    <property type="entry name" value="THYMIDINE KINASE A"/>
    <property type="match status" value="1"/>
</dbReference>
<dbReference type="GO" id="GO:0046104">
    <property type="term" value="P:thymidine metabolic process"/>
    <property type="evidence" value="ECO:0000318"/>
    <property type="project" value="GO_Central"/>
</dbReference>
<dbReference type="EC" id="2.7.1.21" evidence="2 8"/>
<comment type="similarity">
    <text evidence="1 9">Belongs to the thymidine kinase family.</text>
</comment>
<comment type="catalytic activity">
    <reaction evidence="8">
        <text>thymidine + ATP = dTMP + ADP + H(+)</text>
        <dbReference type="Rhea" id="RHEA:19129"/>
        <dbReference type="ChEBI" id="CHEBI:15378"/>
        <dbReference type="ChEBI" id="CHEBI:17748"/>
        <dbReference type="ChEBI" id="CHEBI:30616"/>
        <dbReference type="ChEBI" id="CHEBI:63528"/>
        <dbReference type="ChEBI" id="CHEBI:456216"/>
        <dbReference type="EC" id="2.7.1.21"/>
    </reaction>
</comment>
<dbReference type="Gene3D" id="3.40.50.300">
    <property type="entry name" value="P-loop containing nucleotide triphosphate hydrolases"/>
    <property type="match status" value="1"/>
</dbReference>
<evidence type="ECO:0000256" key="6">
    <source>
        <dbReference type="ARBA" id="ARBA00022777"/>
    </source>
</evidence>
<protein>
    <recommendedName>
        <fullName evidence="2 8">Thymidine kinase</fullName>
        <ecNumber evidence="2 8">2.7.1.21</ecNumber>
    </recommendedName>
</protein>
<reference evidence="11" key="2">
    <citation type="submission" date="2017-02" db="EMBL/GenBank/DDBJ databases">
        <title>Sunflower complete genome.</title>
        <authorList>
            <person name="Langlade N."/>
            <person name="Munos S."/>
        </authorList>
    </citation>
    <scope>NUCLEOTIDE SEQUENCE [LARGE SCALE GENOMIC DNA]</scope>
    <source>
        <tissue evidence="11">Leaves</tissue>
    </source>
</reference>
<keyword evidence="5 8" id="KW-0547">Nucleotide-binding</keyword>
<evidence type="ECO:0000256" key="4">
    <source>
        <dbReference type="ARBA" id="ARBA00022679"/>
    </source>
</evidence>
<proteinExistence type="inferred from homology"/>
<evidence type="ECO:0000256" key="7">
    <source>
        <dbReference type="ARBA" id="ARBA00022840"/>
    </source>
</evidence>
<evidence type="ECO:0000313" key="12">
    <source>
        <dbReference type="Proteomes" id="UP000215914"/>
    </source>
</evidence>
<dbReference type="AlphaFoldDB" id="A0A251VSR0"/>
<keyword evidence="6 8" id="KW-0418">Kinase</keyword>
<evidence type="ECO:0000256" key="8">
    <source>
        <dbReference type="RuleBase" id="RU000544"/>
    </source>
</evidence>
<evidence type="ECO:0000256" key="3">
    <source>
        <dbReference type="ARBA" id="ARBA00022634"/>
    </source>
</evidence>
<dbReference type="InterPro" id="IPR027417">
    <property type="entry name" value="P-loop_NTPase"/>
</dbReference>
<dbReference type="Proteomes" id="UP000215914">
    <property type="component" value="Chromosome 1"/>
</dbReference>
<reference evidence="10 12" key="1">
    <citation type="journal article" date="2017" name="Nature">
        <title>The sunflower genome provides insights into oil metabolism, flowering and Asterid evolution.</title>
        <authorList>
            <person name="Badouin H."/>
            <person name="Gouzy J."/>
            <person name="Grassa C.J."/>
            <person name="Murat F."/>
            <person name="Staton S.E."/>
            <person name="Cottret L."/>
            <person name="Lelandais-Briere C."/>
            <person name="Owens G.L."/>
            <person name="Carrere S."/>
            <person name="Mayjonade B."/>
            <person name="Legrand L."/>
            <person name="Gill N."/>
            <person name="Kane N.C."/>
            <person name="Bowers J.E."/>
            <person name="Hubner S."/>
            <person name="Bellec A."/>
            <person name="Berard A."/>
            <person name="Berges H."/>
            <person name="Blanchet N."/>
            <person name="Boniface M.C."/>
            <person name="Brunel D."/>
            <person name="Catrice O."/>
            <person name="Chaidir N."/>
            <person name="Claudel C."/>
            <person name="Donnadieu C."/>
            <person name="Faraut T."/>
            <person name="Fievet G."/>
            <person name="Helmstetter N."/>
            <person name="King M."/>
            <person name="Knapp S.J."/>
            <person name="Lai Z."/>
            <person name="Le Paslier M.C."/>
            <person name="Lippi Y."/>
            <person name="Lorenzon L."/>
            <person name="Mandel J.R."/>
            <person name="Marage G."/>
            <person name="Marchand G."/>
            <person name="Marquand E."/>
            <person name="Bret-Mestries E."/>
            <person name="Morien E."/>
            <person name="Nambeesan S."/>
            <person name="Nguyen T."/>
            <person name="Pegot-Espagnet P."/>
            <person name="Pouilly N."/>
            <person name="Raftis F."/>
            <person name="Sallet E."/>
            <person name="Schiex T."/>
            <person name="Thomas J."/>
            <person name="Vandecasteele C."/>
            <person name="Vares D."/>
            <person name="Vear F."/>
            <person name="Vautrin S."/>
            <person name="Crespi M."/>
            <person name="Mangin B."/>
            <person name="Burke J.M."/>
            <person name="Salse J."/>
            <person name="Munos S."/>
            <person name="Vincourt P."/>
            <person name="Rieseberg L.H."/>
            <person name="Langlade N.B."/>
        </authorList>
    </citation>
    <scope>NUCLEOTIDE SEQUENCE [LARGE SCALE GENOMIC DNA]</scope>
    <source>
        <strain evidence="12">cv. SF193</strain>
        <tissue evidence="10">Leaves</tissue>
    </source>
</reference>
<keyword evidence="3 8" id="KW-0237">DNA synthesis</keyword>
<evidence type="ECO:0000256" key="9">
    <source>
        <dbReference type="RuleBase" id="RU004165"/>
    </source>
</evidence>
<keyword evidence="7 8" id="KW-0067">ATP-binding</keyword>